<comment type="function">
    <text evidence="7 8">Catalyzes the reversible transfer of the terminal phosphate of ATP to form a long-chain polyphosphate (polyP).</text>
</comment>
<keyword evidence="11" id="KW-1185">Reference proteome</keyword>
<dbReference type="SUPFAM" id="SSF143724">
    <property type="entry name" value="PHP14-like"/>
    <property type="match status" value="1"/>
</dbReference>
<feature type="domain" description="PLD phosphodiesterase" evidence="9">
    <location>
        <begin position="426"/>
        <end position="460"/>
    </location>
</feature>
<evidence type="ECO:0000256" key="1">
    <source>
        <dbReference type="ARBA" id="ARBA00022553"/>
    </source>
</evidence>
<evidence type="ECO:0000256" key="4">
    <source>
        <dbReference type="ARBA" id="ARBA00022777"/>
    </source>
</evidence>
<feature type="binding site" evidence="7">
    <location>
        <position position="401"/>
    </location>
    <ligand>
        <name>Mg(2+)</name>
        <dbReference type="ChEBI" id="CHEBI:18420"/>
    </ligand>
</feature>
<feature type="binding site" evidence="7">
    <location>
        <position position="464"/>
    </location>
    <ligand>
        <name>ATP</name>
        <dbReference type="ChEBI" id="CHEBI:30616"/>
    </ligand>
</feature>
<dbReference type="PATRIC" id="fig|1300343.5.peg.1943"/>
<evidence type="ECO:0000256" key="7">
    <source>
        <dbReference type="HAMAP-Rule" id="MF_00347"/>
    </source>
</evidence>
<dbReference type="InterPro" id="IPR041108">
    <property type="entry name" value="PP_kinase_C_1"/>
</dbReference>
<accession>A0A0A2GTU6</accession>
<dbReference type="GO" id="GO:0005524">
    <property type="term" value="F:ATP binding"/>
    <property type="evidence" value="ECO:0007669"/>
    <property type="project" value="UniProtKB-KW"/>
</dbReference>
<dbReference type="NCBIfam" id="TIGR03705">
    <property type="entry name" value="poly_P_kin"/>
    <property type="match status" value="1"/>
</dbReference>
<dbReference type="PANTHER" id="PTHR30218:SF0">
    <property type="entry name" value="POLYPHOSPHATE KINASE"/>
    <property type="match status" value="1"/>
</dbReference>
<dbReference type="Gene3D" id="3.30.870.10">
    <property type="entry name" value="Endonuclease Chain A"/>
    <property type="match status" value="2"/>
</dbReference>
<dbReference type="Pfam" id="PF17941">
    <property type="entry name" value="PP_kinase_C_1"/>
    <property type="match status" value="1"/>
</dbReference>
<comment type="cofactor">
    <cofactor evidence="7">
        <name>Mg(2+)</name>
        <dbReference type="ChEBI" id="CHEBI:18420"/>
    </cofactor>
</comment>
<dbReference type="InterPro" id="IPR036832">
    <property type="entry name" value="PPK_N_dom_sf"/>
</dbReference>
<dbReference type="InterPro" id="IPR001736">
    <property type="entry name" value="PLipase_D/transphosphatidylase"/>
</dbReference>
<feature type="active site" description="Phosphohistidine intermediate" evidence="7">
    <location>
        <position position="431"/>
    </location>
</feature>
<dbReference type="SUPFAM" id="SSF140356">
    <property type="entry name" value="PPK N-terminal domain-like"/>
    <property type="match status" value="1"/>
</dbReference>
<dbReference type="KEGG" id="ddo:I597_1933"/>
<comment type="caution">
    <text evidence="10">The sequence shown here is derived from an EMBL/GenBank/DDBJ whole genome shotgun (WGS) entry which is preliminary data.</text>
</comment>
<evidence type="ECO:0000256" key="2">
    <source>
        <dbReference type="ARBA" id="ARBA00022679"/>
    </source>
</evidence>
<keyword evidence="1 7" id="KW-0597">Phosphoprotein</keyword>
<gene>
    <name evidence="7" type="primary">ppk</name>
    <name evidence="10" type="ORF">NV36_02985</name>
</gene>
<dbReference type="GO" id="GO:0006799">
    <property type="term" value="P:polyphosphate biosynthetic process"/>
    <property type="evidence" value="ECO:0007669"/>
    <property type="project" value="UniProtKB-UniRule"/>
</dbReference>
<dbReference type="Proteomes" id="UP000030140">
    <property type="component" value="Unassembled WGS sequence"/>
</dbReference>
<keyword evidence="5 7" id="KW-0067">ATP-binding</keyword>
<dbReference type="OrthoDB" id="9761456at2"/>
<dbReference type="RefSeq" id="WP_035324929.1">
    <property type="nucleotide sequence ID" value="NZ_CP015125.1"/>
</dbReference>
<dbReference type="Gene3D" id="3.30.1840.10">
    <property type="entry name" value="Polyphosphate kinase middle domain"/>
    <property type="match status" value="1"/>
</dbReference>
<keyword evidence="2 7" id="KW-0808">Transferase</keyword>
<dbReference type="InterPro" id="IPR003414">
    <property type="entry name" value="PP_kinase"/>
</dbReference>
<comment type="catalytic activity">
    <reaction evidence="7 8">
        <text>[phosphate](n) + ATP = [phosphate](n+1) + ADP</text>
        <dbReference type="Rhea" id="RHEA:19573"/>
        <dbReference type="Rhea" id="RHEA-COMP:9859"/>
        <dbReference type="Rhea" id="RHEA-COMP:14280"/>
        <dbReference type="ChEBI" id="CHEBI:16838"/>
        <dbReference type="ChEBI" id="CHEBI:30616"/>
        <dbReference type="ChEBI" id="CHEBI:456216"/>
        <dbReference type="EC" id="2.7.4.1"/>
    </reaction>
</comment>
<feature type="binding site" evidence="7">
    <location>
        <position position="371"/>
    </location>
    <ligand>
        <name>Mg(2+)</name>
        <dbReference type="ChEBI" id="CHEBI:18420"/>
    </ligand>
</feature>
<evidence type="ECO:0000313" key="11">
    <source>
        <dbReference type="Proteomes" id="UP000030140"/>
    </source>
</evidence>
<protein>
    <recommendedName>
        <fullName evidence="7 8">Polyphosphate kinase</fullName>
        <ecNumber evidence="7 8">2.7.4.1</ecNumber>
    </recommendedName>
    <alternativeName>
        <fullName evidence="7">ATP-polyphosphate phosphotransferase</fullName>
    </alternativeName>
    <alternativeName>
        <fullName evidence="7">Polyphosphoric acid kinase</fullName>
    </alternativeName>
</protein>
<name>A0A0A2GTU6_9FLAO</name>
<dbReference type="Pfam" id="PF02503">
    <property type="entry name" value="PP_kinase"/>
    <property type="match status" value="1"/>
</dbReference>
<dbReference type="InterPro" id="IPR036830">
    <property type="entry name" value="PP_kinase_middle_dom_sf"/>
</dbReference>
<feature type="binding site" evidence="7">
    <location>
        <position position="588"/>
    </location>
    <ligand>
        <name>ATP</name>
        <dbReference type="ChEBI" id="CHEBI:30616"/>
    </ligand>
</feature>
<dbReference type="GO" id="GO:0009358">
    <property type="term" value="C:polyphosphate kinase complex"/>
    <property type="evidence" value="ECO:0007669"/>
    <property type="project" value="InterPro"/>
</dbReference>
<evidence type="ECO:0000313" key="10">
    <source>
        <dbReference type="EMBL" id="KGO05908.1"/>
    </source>
</evidence>
<dbReference type="InterPro" id="IPR025200">
    <property type="entry name" value="PPK_C_dom2"/>
</dbReference>
<dbReference type="EC" id="2.7.4.1" evidence="7 8"/>
<keyword evidence="4 7" id="KW-0418">Kinase</keyword>
<dbReference type="EMBL" id="JSAQ01000001">
    <property type="protein sequence ID" value="KGO05908.1"/>
    <property type="molecule type" value="Genomic_DNA"/>
</dbReference>
<dbReference type="PROSITE" id="PS50035">
    <property type="entry name" value="PLD"/>
    <property type="match status" value="1"/>
</dbReference>
<comment type="similarity">
    <text evidence="7 8">Belongs to the polyphosphate kinase 1 (PPK1) family.</text>
</comment>
<keyword evidence="3 7" id="KW-0547">Nucleotide-binding</keyword>
<dbReference type="GO" id="GO:0008976">
    <property type="term" value="F:polyphosphate kinase activity"/>
    <property type="evidence" value="ECO:0007669"/>
    <property type="project" value="UniProtKB-UniRule"/>
</dbReference>
<dbReference type="InterPro" id="IPR025198">
    <property type="entry name" value="PPK_N_dom"/>
</dbReference>
<evidence type="ECO:0000256" key="5">
    <source>
        <dbReference type="ARBA" id="ARBA00022840"/>
    </source>
</evidence>
<dbReference type="NCBIfam" id="NF003917">
    <property type="entry name" value="PRK05443.1-1"/>
    <property type="match status" value="1"/>
</dbReference>
<sequence>MINLDETNFKHRDINWLAFNERVLQEAEDVENNPLYERLKFLAIYSTNLDEFFRVRVSQLRQLKRVKKKIRKELSLRPNKIVKEIKKTVNTQQERFGKVFRLHIIPELKANGIHLLTSKLYTEKHDAIIDGFYEEKLKPLLEVTVVNVKQGDIFLQDQALYFYVLFKDTQKVGFVNIPSDKINRFLELYEENGAHYLTFIDDIIHHKMQDIFPAETIRGIYEVKISRDAELYLDDEVDGILAERIYESLKRRHRGQPTRLLYDASMDKEDAKRLRKLLKVGKVDMMPGGRYHNFNDFFSFPDPTDNPKLHYQEQPSIPHSTLAHTDDYFTALKERDHLVHFPFMSFNYVERFIEQAAIDPDVTEIKISLYRVADESPLTSALLKALDNGKKVFIFIEAKARFDEENNIKWGRKFEEKGAVVIYSYPRIKVHSKILLVKRKEEGKNRRYIYIGTGNFNAKTSKVYADHGFFSANKKLSKELDRVFKVLQGDLIVPRNKHLLVSPFTTRRTFEKLIYDEIEYAQAGKKAEIKIKINSLEDKEMIQLLYKASQAGVKIRMLVRGFSSLVPGIEGLSENIYMTSILDRYLEHGRIYYFYHGGEEQVYMGSADLMTRNLDRRIEVLVPITQPNCKKELLDILTLQLEDTVKARIQDAVASNTYVGQQDENKTAIRSQYAIFDYLKNKHT</sequence>
<organism evidence="10 11">
    <name type="scientific">Dokdonia donghaensis DSW-1</name>
    <dbReference type="NCBI Taxonomy" id="1300343"/>
    <lineage>
        <taxon>Bacteria</taxon>
        <taxon>Pseudomonadati</taxon>
        <taxon>Bacteroidota</taxon>
        <taxon>Flavobacteriia</taxon>
        <taxon>Flavobacteriales</taxon>
        <taxon>Flavobacteriaceae</taxon>
        <taxon>Dokdonia</taxon>
    </lineage>
</organism>
<dbReference type="PIRSF" id="PIRSF015589">
    <property type="entry name" value="PP_kinase"/>
    <property type="match status" value="1"/>
</dbReference>
<dbReference type="Pfam" id="PF13089">
    <property type="entry name" value="PP_kinase_N"/>
    <property type="match status" value="1"/>
</dbReference>
<evidence type="ECO:0000259" key="9">
    <source>
        <dbReference type="PROSITE" id="PS50035"/>
    </source>
</evidence>
<dbReference type="PANTHER" id="PTHR30218">
    <property type="entry name" value="POLYPHOSPHATE KINASE"/>
    <property type="match status" value="1"/>
</dbReference>
<dbReference type="Pfam" id="PF13090">
    <property type="entry name" value="PP_kinase_C"/>
    <property type="match status" value="1"/>
</dbReference>
<reference evidence="10 11" key="1">
    <citation type="submission" date="2014-10" db="EMBL/GenBank/DDBJ databases">
        <title>Draft genome sequence of the proteorhodopsin-containing marine bacterium Dokdonia donghaensis.</title>
        <authorList>
            <person name="Gomez-Consarnau L."/>
            <person name="Gonzalez J.M."/>
            <person name="Riedel T."/>
            <person name="Jaenicke S."/>
            <person name="Wagner-Doebler I."/>
            <person name="Fuhrman J.A."/>
        </authorList>
    </citation>
    <scope>NUCLEOTIDE SEQUENCE [LARGE SCALE GENOMIC DNA]</scope>
    <source>
        <strain evidence="10 11">DSW-1</strain>
    </source>
</reference>
<dbReference type="InterPro" id="IPR024953">
    <property type="entry name" value="PP_kinase_middle"/>
</dbReference>
<feature type="binding site" evidence="7">
    <location>
        <position position="560"/>
    </location>
    <ligand>
        <name>ATP</name>
        <dbReference type="ChEBI" id="CHEBI:30616"/>
    </ligand>
</feature>
<dbReference type="HAMAP" id="MF_00347">
    <property type="entry name" value="Polyphosphate_kinase"/>
    <property type="match status" value="1"/>
</dbReference>
<feature type="binding site" evidence="7">
    <location>
        <position position="48"/>
    </location>
    <ligand>
        <name>ATP</name>
        <dbReference type="ChEBI" id="CHEBI:30616"/>
    </ligand>
</feature>
<dbReference type="GO" id="GO:0046872">
    <property type="term" value="F:metal ion binding"/>
    <property type="evidence" value="ECO:0007669"/>
    <property type="project" value="UniProtKB-KW"/>
</dbReference>
<proteinExistence type="inferred from homology"/>
<dbReference type="CDD" id="cd09167">
    <property type="entry name" value="PLDc_EcPPK1_C2_like"/>
    <property type="match status" value="1"/>
</dbReference>
<comment type="PTM">
    <text evidence="7 8">An intermediate of this reaction is the autophosphorylated ppk in which a phosphate is covalently linked to a histidine residue through a N-P bond.</text>
</comment>
<keyword evidence="6 7" id="KW-0460">Magnesium</keyword>
<dbReference type="SUPFAM" id="SSF56024">
    <property type="entry name" value="Phospholipase D/nuclease"/>
    <property type="match status" value="2"/>
</dbReference>
<evidence type="ECO:0000256" key="6">
    <source>
        <dbReference type="ARBA" id="ARBA00022842"/>
    </source>
</evidence>
<dbReference type="AlphaFoldDB" id="A0A0A2GTU6"/>
<evidence type="ECO:0000256" key="3">
    <source>
        <dbReference type="ARBA" id="ARBA00022741"/>
    </source>
</evidence>
<evidence type="ECO:0000256" key="8">
    <source>
        <dbReference type="RuleBase" id="RU003800"/>
    </source>
</evidence>
<keyword evidence="7" id="KW-0479">Metal-binding</keyword>
<dbReference type="Gene3D" id="1.20.58.310">
    <property type="entry name" value="Polyphosphate kinase N-terminal domain"/>
    <property type="match status" value="1"/>
</dbReference>